<reference evidence="7" key="2">
    <citation type="submission" date="2023-01" db="EMBL/GenBank/DDBJ databases">
        <title>Draft genome sequence of Methylophaga thalassica strain NBRC 102424.</title>
        <authorList>
            <person name="Sun Q."/>
            <person name="Mori K."/>
        </authorList>
    </citation>
    <scope>NUCLEOTIDE SEQUENCE</scope>
    <source>
        <strain evidence="7">NBRC 102424</strain>
    </source>
</reference>
<organism evidence="7 8">
    <name type="scientific">Methylophaga thalassica</name>
    <dbReference type="NCBI Taxonomy" id="40223"/>
    <lineage>
        <taxon>Bacteria</taxon>
        <taxon>Pseudomonadati</taxon>
        <taxon>Pseudomonadota</taxon>
        <taxon>Gammaproteobacteria</taxon>
        <taxon>Thiotrichales</taxon>
        <taxon>Piscirickettsiaceae</taxon>
        <taxon>Methylophaga</taxon>
    </lineage>
</organism>
<keyword evidence="5" id="KW-0812">Transmembrane</keyword>
<dbReference type="Gene3D" id="1.10.287.950">
    <property type="entry name" value="Methyl-accepting chemotaxis protein"/>
    <property type="match status" value="1"/>
</dbReference>
<accession>A0ABQ5U0B0</accession>
<keyword evidence="4" id="KW-0175">Coiled coil</keyword>
<keyword evidence="5" id="KW-0472">Membrane</keyword>
<dbReference type="SMART" id="SM00283">
    <property type="entry name" value="MA"/>
    <property type="match status" value="1"/>
</dbReference>
<protein>
    <submittedName>
        <fullName evidence="7">Chemotaxis protein</fullName>
    </submittedName>
</protein>
<dbReference type="Proteomes" id="UP001161423">
    <property type="component" value="Unassembled WGS sequence"/>
</dbReference>
<dbReference type="RefSeq" id="WP_284723765.1">
    <property type="nucleotide sequence ID" value="NZ_BSND01000013.1"/>
</dbReference>
<keyword evidence="2 3" id="KW-0807">Transducer</keyword>
<comment type="subcellular location">
    <subcellularLocation>
        <location evidence="1">Membrane</location>
    </subcellularLocation>
</comment>
<reference evidence="7" key="1">
    <citation type="journal article" date="2014" name="Int. J. Syst. Evol. Microbiol.">
        <title>Complete genome of a new Firmicutes species belonging to the dominant human colonic microbiota ('Ruminococcus bicirculans') reveals two chromosomes and a selective capacity to utilize plant glucans.</title>
        <authorList>
            <consortium name="NISC Comparative Sequencing Program"/>
            <person name="Wegmann U."/>
            <person name="Louis P."/>
            <person name="Goesmann A."/>
            <person name="Henrissat B."/>
            <person name="Duncan S.H."/>
            <person name="Flint H.J."/>
        </authorList>
    </citation>
    <scope>NUCLEOTIDE SEQUENCE</scope>
    <source>
        <strain evidence="7">NBRC 102424</strain>
    </source>
</reference>
<proteinExistence type="predicted"/>
<keyword evidence="8" id="KW-1185">Reference proteome</keyword>
<dbReference type="PANTHER" id="PTHR32089:SF112">
    <property type="entry name" value="LYSOZYME-LIKE PROTEIN-RELATED"/>
    <property type="match status" value="1"/>
</dbReference>
<feature type="coiled-coil region" evidence="4">
    <location>
        <begin position="348"/>
        <end position="375"/>
    </location>
</feature>
<feature type="domain" description="Methyl-accepting transducer" evidence="6">
    <location>
        <begin position="82"/>
        <end position="305"/>
    </location>
</feature>
<dbReference type="EMBL" id="BSND01000013">
    <property type="protein sequence ID" value="GLQ01098.1"/>
    <property type="molecule type" value="Genomic_DNA"/>
</dbReference>
<sequence length="390" mass="42591">MKNPFDKKHIIAFLSSIGFVIAALFFVNWLAALLVLFASVSVFFLLRENVSVQMQTAVATTQLSSADIDDLKNEVVGDITLQIENIRAENEQISALLTNAVQSLGDSFQGLNEQASNEDDMLHSLVDHRDGQQGLSEFIKETESVMSFLVQTLLKNSDDSRLVMDKLDEINQRVDGVISLLDDVKDIASQTNLLALNAAIEAARAGDAGRGFAVVADEVRKLSQKSDDFSDEINKITMQVKSTIDEASDVISELVSADTDLVMNSKAKVAEMTTTMSALNDKTQSVISGTSEISHQISGLVNQAVTSLQFEDMCHQLSEHMDKRLNTVSALINVISEIPLSSDSDGDLAACQQKFLEVKKTVAELQNKIDETKHKSVSQKSVDAGDIELF</sequence>
<dbReference type="PANTHER" id="PTHR32089">
    <property type="entry name" value="METHYL-ACCEPTING CHEMOTAXIS PROTEIN MCPB"/>
    <property type="match status" value="1"/>
</dbReference>
<dbReference type="InterPro" id="IPR004089">
    <property type="entry name" value="MCPsignal_dom"/>
</dbReference>
<keyword evidence="5" id="KW-1133">Transmembrane helix</keyword>
<evidence type="ECO:0000256" key="4">
    <source>
        <dbReference type="SAM" id="Coils"/>
    </source>
</evidence>
<evidence type="ECO:0000256" key="2">
    <source>
        <dbReference type="ARBA" id="ARBA00023224"/>
    </source>
</evidence>
<feature type="transmembrane region" description="Helical" evidence="5">
    <location>
        <begin position="12"/>
        <end position="45"/>
    </location>
</feature>
<dbReference type="SUPFAM" id="SSF58104">
    <property type="entry name" value="Methyl-accepting chemotaxis protein (MCP) signaling domain"/>
    <property type="match status" value="1"/>
</dbReference>
<evidence type="ECO:0000259" key="6">
    <source>
        <dbReference type="PROSITE" id="PS50111"/>
    </source>
</evidence>
<name>A0ABQ5U0B0_9GAMM</name>
<gene>
    <name evidence="7" type="primary">mcp</name>
    <name evidence="7" type="ORF">GCM10007891_29510</name>
</gene>
<comment type="caution">
    <text evidence="7">The sequence shown here is derived from an EMBL/GenBank/DDBJ whole genome shotgun (WGS) entry which is preliminary data.</text>
</comment>
<dbReference type="PROSITE" id="PS50111">
    <property type="entry name" value="CHEMOTAXIS_TRANSDUC_2"/>
    <property type="match status" value="1"/>
</dbReference>
<dbReference type="Pfam" id="PF00015">
    <property type="entry name" value="MCPsignal"/>
    <property type="match status" value="1"/>
</dbReference>
<evidence type="ECO:0000256" key="3">
    <source>
        <dbReference type="PROSITE-ProRule" id="PRU00284"/>
    </source>
</evidence>
<evidence type="ECO:0000313" key="7">
    <source>
        <dbReference type="EMBL" id="GLQ01098.1"/>
    </source>
</evidence>
<evidence type="ECO:0000313" key="8">
    <source>
        <dbReference type="Proteomes" id="UP001161423"/>
    </source>
</evidence>
<evidence type="ECO:0000256" key="1">
    <source>
        <dbReference type="ARBA" id="ARBA00004370"/>
    </source>
</evidence>
<evidence type="ECO:0000256" key="5">
    <source>
        <dbReference type="SAM" id="Phobius"/>
    </source>
</evidence>